<dbReference type="AlphaFoldDB" id="A0A085G3H1"/>
<protein>
    <recommendedName>
        <fullName evidence="3">Lipoprotein</fullName>
    </recommendedName>
</protein>
<dbReference type="Proteomes" id="UP000028640">
    <property type="component" value="Unassembled WGS sequence"/>
</dbReference>
<evidence type="ECO:0000313" key="2">
    <source>
        <dbReference type="Proteomes" id="UP000028640"/>
    </source>
</evidence>
<dbReference type="eggNOG" id="ENOG50330P6">
    <property type="taxonomic scope" value="Bacteria"/>
</dbReference>
<dbReference type="RefSeq" id="WP_034794881.1">
    <property type="nucleotide sequence ID" value="NZ_JMPJ01000069.1"/>
</dbReference>
<proteinExistence type="predicted"/>
<evidence type="ECO:0000313" key="1">
    <source>
        <dbReference type="EMBL" id="KFC78266.1"/>
    </source>
</evidence>
<evidence type="ECO:0008006" key="3">
    <source>
        <dbReference type="Google" id="ProtNLM"/>
    </source>
</evidence>
<comment type="caution">
    <text evidence="1">The sequence shown here is derived from an EMBL/GenBank/DDBJ whole genome shotgun (WGS) entry which is preliminary data.</text>
</comment>
<dbReference type="GeneID" id="78383035"/>
<name>A0A085G3H1_EWIA3</name>
<dbReference type="OrthoDB" id="6628715at2"/>
<organism evidence="1 2">
    <name type="scientific">Ewingella americana (strain ATCC 33852 / DSM 4580 / CCUG 14506 / JCM 5911 / LMG 7869 / NCTC 12157 / CDC 1468-78)</name>
    <dbReference type="NCBI Taxonomy" id="910964"/>
    <lineage>
        <taxon>Bacteria</taxon>
        <taxon>Pseudomonadati</taxon>
        <taxon>Pseudomonadota</taxon>
        <taxon>Gammaproteobacteria</taxon>
        <taxon>Enterobacterales</taxon>
        <taxon>Yersiniaceae</taxon>
        <taxon>Ewingella</taxon>
    </lineage>
</organism>
<keyword evidence="2" id="KW-1185">Reference proteome</keyword>
<dbReference type="PROSITE" id="PS51257">
    <property type="entry name" value="PROKAR_LIPOPROTEIN"/>
    <property type="match status" value="1"/>
</dbReference>
<reference evidence="1 2" key="1">
    <citation type="submission" date="2014-05" db="EMBL/GenBank/DDBJ databases">
        <title>ATOL: Assembling a taxonomically balanced genome-scale reconstruction of the evolutionary history of the Enterobacteriaceae.</title>
        <authorList>
            <person name="Plunkett G.III."/>
            <person name="Neeno-Eckwall E.C."/>
            <person name="Glasner J.D."/>
            <person name="Perna N.T."/>
        </authorList>
    </citation>
    <scope>NUCLEOTIDE SEQUENCE [LARGE SCALE GENOMIC DNA]</scope>
    <source>
        <strain evidence="1 2">ATCC 33852</strain>
    </source>
</reference>
<dbReference type="EMBL" id="JMPJ01000069">
    <property type="protein sequence ID" value="KFC78266.1"/>
    <property type="molecule type" value="Genomic_DNA"/>
</dbReference>
<accession>A0A085G3H1</accession>
<sequence length="225" mass="24371">MDKFKGIGIAFGALLLTACASAPKSEKITAANGSSISLYTGFFPAEMNNNQYADVKLREVTPAHTGVGVGINVLASVLSGGISASTFSKEGLKGNTIDALPEPTKAYLTPKAKPIIAAWLEKNGNGFQYKKDLEIGASQWLLVYQDLGADNSNYELRYSVKFYKMPEDAGLFTAFVIADCTPKPETATLADWQANGYALVKKTTEKYMDSCLLELDNQLPRLLKH</sequence>
<gene>
    <name evidence="1" type="ORF">GEAM_3875</name>
</gene>